<organism evidence="2 3">
    <name type="scientific">Dyella flava</name>
    <dbReference type="NCBI Taxonomy" id="1920170"/>
    <lineage>
        <taxon>Bacteria</taxon>
        <taxon>Pseudomonadati</taxon>
        <taxon>Pseudomonadota</taxon>
        <taxon>Gammaproteobacteria</taxon>
        <taxon>Lysobacterales</taxon>
        <taxon>Rhodanobacteraceae</taxon>
        <taxon>Dyella</taxon>
    </lineage>
</organism>
<gene>
    <name evidence="2" type="ORF">ISP19_13095</name>
</gene>
<comment type="caution">
    <text evidence="2">The sequence shown here is derived from an EMBL/GenBank/DDBJ whole genome shotgun (WGS) entry which is preliminary data.</text>
</comment>
<feature type="compositionally biased region" description="Basic and acidic residues" evidence="1">
    <location>
        <begin position="219"/>
        <end position="228"/>
    </location>
</feature>
<evidence type="ECO:0000313" key="3">
    <source>
        <dbReference type="Proteomes" id="UP001430149"/>
    </source>
</evidence>
<proteinExistence type="predicted"/>
<name>A0ABS2K563_9GAMM</name>
<feature type="region of interest" description="Disordered" evidence="1">
    <location>
        <begin position="1"/>
        <end position="87"/>
    </location>
</feature>
<evidence type="ECO:0000256" key="1">
    <source>
        <dbReference type="SAM" id="MobiDB-lite"/>
    </source>
</evidence>
<reference evidence="2" key="1">
    <citation type="submission" date="2020-10" db="EMBL/GenBank/DDBJ databases">
        <title>Phylogeny of dyella-like bacteria.</title>
        <authorList>
            <person name="Fu J."/>
        </authorList>
    </citation>
    <scope>NUCLEOTIDE SEQUENCE</scope>
    <source>
        <strain evidence="2">DHOC52</strain>
    </source>
</reference>
<feature type="compositionally biased region" description="Polar residues" evidence="1">
    <location>
        <begin position="207"/>
        <end position="218"/>
    </location>
</feature>
<dbReference type="Gene3D" id="3.90.210.10">
    <property type="entry name" value="Heat-Labile Enterotoxin, subunit A"/>
    <property type="match status" value="1"/>
</dbReference>
<sequence>MSSITNDLSPLIPAATAPSIAGPKESSPGIRPYSIIPTAPFDDGVHAYAQTSGHDRTKRDTGSNSKSYWNHENGADTHTDGDGTVVARTPIQSPVGIRTDYSNYSLDEFLGQLGTSLKDPFGELAKQIVTVDGGSPEKIDQAKQIGSQITNVLSLGTGPKGAILQAIGGTLVGLQNTAKGRPLTVDDLQDLSQQLKTALKSPAAQPDKSSGPQDSPVSQEKEKKEVKAGSDTSNTTDPSTSFPDMQNVQFNGKEYFAANAPDTADGFYLLRMPNPEKSSELVSSGIIAKPDEAGNWRRRGVEGGGPVFSKQLAFSDQTTPQEAQKLVDSTQSINYVGGDKGYVYKGMVFRGDMRPREVIFQDGFKLRTPITDINQVNGFRGGFGGGKDALDPDGMGISTSAFYQRAGAGAFYYGGNKGGHTFVIDGRNLEGFHLYANRHLQEHPGDTRIKLLPWEINYGTDIPGTSVVGAFDKAGKFTPNPNYKGN</sequence>
<accession>A0ABS2K563</accession>
<protein>
    <submittedName>
        <fullName evidence="2">Uncharacterized protein</fullName>
    </submittedName>
</protein>
<keyword evidence="3" id="KW-1185">Reference proteome</keyword>
<dbReference type="Proteomes" id="UP001430149">
    <property type="component" value="Unassembled WGS sequence"/>
</dbReference>
<dbReference type="RefSeq" id="WP_204682832.1">
    <property type="nucleotide sequence ID" value="NZ_BSNR01000002.1"/>
</dbReference>
<evidence type="ECO:0000313" key="2">
    <source>
        <dbReference type="EMBL" id="MBM7126309.1"/>
    </source>
</evidence>
<dbReference type="EMBL" id="JADIKE010000036">
    <property type="protein sequence ID" value="MBM7126309.1"/>
    <property type="molecule type" value="Genomic_DNA"/>
</dbReference>
<feature type="region of interest" description="Disordered" evidence="1">
    <location>
        <begin position="197"/>
        <end position="246"/>
    </location>
</feature>
<feature type="compositionally biased region" description="Low complexity" evidence="1">
    <location>
        <begin position="230"/>
        <end position="244"/>
    </location>
</feature>